<organism evidence="2 3">
    <name type="scientific">Diversispora eburnea</name>
    <dbReference type="NCBI Taxonomy" id="1213867"/>
    <lineage>
        <taxon>Eukaryota</taxon>
        <taxon>Fungi</taxon>
        <taxon>Fungi incertae sedis</taxon>
        <taxon>Mucoromycota</taxon>
        <taxon>Glomeromycotina</taxon>
        <taxon>Glomeromycetes</taxon>
        <taxon>Diversisporales</taxon>
        <taxon>Diversisporaceae</taxon>
        <taxon>Diversispora</taxon>
    </lineage>
</organism>
<evidence type="ECO:0000256" key="1">
    <source>
        <dbReference type="SAM" id="MobiDB-lite"/>
    </source>
</evidence>
<accession>A0A9N9A4H6</accession>
<gene>
    <name evidence="2" type="ORF">DEBURN_LOCUS5484</name>
</gene>
<dbReference type="EMBL" id="CAJVPK010000492">
    <property type="protein sequence ID" value="CAG8517312.1"/>
    <property type="molecule type" value="Genomic_DNA"/>
</dbReference>
<sequence>MGPTPTPTIPTSRMRNLSLNMVRPRTDSFTRNVPPPRRASDGAVLALPIVPPNEKDSKRMSTFEYHRYQQELINAQYQRHGVNPLPVSDEQPIESPNPGRPSSLTLIQVSQEYKNNISTMVEAVNAQPNNPRRLNELNENAQIRSKRLSYIDGGRRMNLSENNPSSSGRLSENSLYYGEHRRSNTETTITQQQLYLPRTSQPRNNSNSTIVNLPSKFQHSVTSLSSGSTNLSSSGGSGGPPTPKNKRSSSITIIGEGGVGYTVERKEKEKRKKGILRSK</sequence>
<feature type="region of interest" description="Disordered" evidence="1">
    <location>
        <begin position="220"/>
        <end position="259"/>
    </location>
</feature>
<protein>
    <submittedName>
        <fullName evidence="2">9048_t:CDS:1</fullName>
    </submittedName>
</protein>
<comment type="caution">
    <text evidence="2">The sequence shown here is derived from an EMBL/GenBank/DDBJ whole genome shotgun (WGS) entry which is preliminary data.</text>
</comment>
<evidence type="ECO:0000313" key="3">
    <source>
        <dbReference type="Proteomes" id="UP000789706"/>
    </source>
</evidence>
<evidence type="ECO:0000313" key="2">
    <source>
        <dbReference type="EMBL" id="CAG8517312.1"/>
    </source>
</evidence>
<name>A0A9N9A4H6_9GLOM</name>
<dbReference type="AlphaFoldDB" id="A0A9N9A4H6"/>
<proteinExistence type="predicted"/>
<feature type="compositionally biased region" description="Low complexity" evidence="1">
    <location>
        <begin position="220"/>
        <end position="234"/>
    </location>
</feature>
<dbReference type="Proteomes" id="UP000789706">
    <property type="component" value="Unassembled WGS sequence"/>
</dbReference>
<reference evidence="2" key="1">
    <citation type="submission" date="2021-06" db="EMBL/GenBank/DDBJ databases">
        <authorList>
            <person name="Kallberg Y."/>
            <person name="Tangrot J."/>
            <person name="Rosling A."/>
        </authorList>
    </citation>
    <scope>NUCLEOTIDE SEQUENCE</scope>
    <source>
        <strain evidence="2">AZ414A</strain>
    </source>
</reference>
<dbReference type="OrthoDB" id="2441776at2759"/>
<keyword evidence="3" id="KW-1185">Reference proteome</keyword>